<dbReference type="EMBL" id="JAJVKT010000022">
    <property type="protein sequence ID" value="MCE7510280.1"/>
    <property type="molecule type" value="Genomic_DNA"/>
</dbReference>
<evidence type="ECO:0000313" key="2">
    <source>
        <dbReference type="Proteomes" id="UP001107961"/>
    </source>
</evidence>
<dbReference type="AlphaFoldDB" id="A0A9Q3W7D4"/>
<sequence>MDRDSAGYRQTLRNCLMNAAQWNALYPIGTDVFLIEGGFTGEDVEEVHTRTVSAAWDPLHCDTLVELDGVEGPRLLNRVRPVTPKPKHLLQQPFGLLEKMRLSEALDMMASHGVAKVASVFSSQDDEPVFAVVMLTGDQIQDYLDAFETIDRDSNEIEQLMARCESQLEGWVESYNLKPDPLIGAFANGFAACLRVMKEEESEARSPIDRSLPFTLLSKQDISRIVDELESVLAGYAIGHDKSDHSQTSHSAGFVAGFRNCLGRLKEKVEQTVTGP</sequence>
<reference evidence="1" key="1">
    <citation type="submission" date="2022-01" db="EMBL/GenBank/DDBJ databases">
        <authorList>
            <person name="Karlyshev A.V."/>
            <person name="Jaspars M."/>
        </authorList>
    </citation>
    <scope>NUCLEOTIDE SEQUENCE</scope>
    <source>
        <strain evidence="1">AGSA3-2</strain>
    </source>
</reference>
<keyword evidence="2" id="KW-1185">Reference proteome</keyword>
<accession>A0A9Q3W7D4</accession>
<gene>
    <name evidence="1" type="ORF">LZG35_16695</name>
</gene>
<name>A0A9Q3W7D4_9GAMM</name>
<dbReference type="RefSeq" id="WP_233926069.1">
    <property type="nucleotide sequence ID" value="NZ_JAJVKT010000022.1"/>
</dbReference>
<dbReference type="Proteomes" id="UP001107961">
    <property type="component" value="Unassembled WGS sequence"/>
</dbReference>
<organism evidence="1 2">
    <name type="scientific">Alloalcanivorax xenomutans</name>
    <dbReference type="NCBI Taxonomy" id="1094342"/>
    <lineage>
        <taxon>Bacteria</taxon>
        <taxon>Pseudomonadati</taxon>
        <taxon>Pseudomonadota</taxon>
        <taxon>Gammaproteobacteria</taxon>
        <taxon>Oceanospirillales</taxon>
        <taxon>Alcanivoracaceae</taxon>
        <taxon>Alloalcanivorax</taxon>
    </lineage>
</organism>
<protein>
    <submittedName>
        <fullName evidence="1">Uncharacterized protein</fullName>
    </submittedName>
</protein>
<proteinExistence type="predicted"/>
<evidence type="ECO:0000313" key="1">
    <source>
        <dbReference type="EMBL" id="MCE7510280.1"/>
    </source>
</evidence>
<comment type="caution">
    <text evidence="1">The sequence shown here is derived from an EMBL/GenBank/DDBJ whole genome shotgun (WGS) entry which is preliminary data.</text>
</comment>